<feature type="transmembrane region" description="Helical" evidence="4">
    <location>
        <begin position="282"/>
        <end position="303"/>
    </location>
</feature>
<dbReference type="Pfam" id="PF07690">
    <property type="entry name" value="MFS_1"/>
    <property type="match status" value="1"/>
</dbReference>
<dbReference type="EMBL" id="JAAGRN010000007">
    <property type="protein sequence ID" value="NDY83856.1"/>
    <property type="molecule type" value="Genomic_DNA"/>
</dbReference>
<evidence type="ECO:0000256" key="1">
    <source>
        <dbReference type="ARBA" id="ARBA00022692"/>
    </source>
</evidence>
<keyword evidence="2 4" id="KW-1133">Transmembrane helix</keyword>
<dbReference type="AlphaFoldDB" id="A0A6B2QZ99"/>
<name>A0A6B2QZ99_9BURK</name>
<feature type="transmembrane region" description="Helical" evidence="4">
    <location>
        <begin position="102"/>
        <end position="125"/>
    </location>
</feature>
<dbReference type="SUPFAM" id="SSF103473">
    <property type="entry name" value="MFS general substrate transporter"/>
    <property type="match status" value="1"/>
</dbReference>
<feature type="transmembrane region" description="Helical" evidence="4">
    <location>
        <begin position="137"/>
        <end position="155"/>
    </location>
</feature>
<evidence type="ECO:0000256" key="2">
    <source>
        <dbReference type="ARBA" id="ARBA00022989"/>
    </source>
</evidence>
<feature type="transmembrane region" description="Helical" evidence="4">
    <location>
        <begin position="48"/>
        <end position="66"/>
    </location>
</feature>
<dbReference type="InterPro" id="IPR036259">
    <property type="entry name" value="MFS_trans_sf"/>
</dbReference>
<evidence type="ECO:0000256" key="4">
    <source>
        <dbReference type="SAM" id="Phobius"/>
    </source>
</evidence>
<evidence type="ECO:0000313" key="5">
    <source>
        <dbReference type="EMBL" id="NDY83856.1"/>
    </source>
</evidence>
<feature type="transmembrane region" description="Helical" evidence="4">
    <location>
        <begin position="377"/>
        <end position="397"/>
    </location>
</feature>
<feature type="transmembrane region" description="Helical" evidence="4">
    <location>
        <begin position="78"/>
        <end position="96"/>
    </location>
</feature>
<dbReference type="InterPro" id="IPR050327">
    <property type="entry name" value="Proton-linked_MCT"/>
</dbReference>
<reference evidence="5" key="1">
    <citation type="submission" date="2020-02" db="EMBL/GenBank/DDBJ databases">
        <authorList>
            <person name="Chen W.-M."/>
        </authorList>
    </citation>
    <scope>NUCLEOTIDE SEQUENCE</scope>
    <source>
        <strain evidence="5">NBD-18</strain>
    </source>
</reference>
<protein>
    <submittedName>
        <fullName evidence="5">MFS transporter</fullName>
    </submittedName>
</protein>
<accession>A0A6B2QZ99</accession>
<dbReference type="InterPro" id="IPR011701">
    <property type="entry name" value="MFS"/>
</dbReference>
<organism evidence="5">
    <name type="scientific">Sheuella amnicola</name>
    <dbReference type="NCBI Taxonomy" id="2707330"/>
    <lineage>
        <taxon>Bacteria</taxon>
        <taxon>Pseudomonadati</taxon>
        <taxon>Pseudomonadota</taxon>
        <taxon>Betaproteobacteria</taxon>
        <taxon>Burkholderiales</taxon>
        <taxon>Alcaligenaceae</taxon>
        <taxon>Sheuella</taxon>
    </lineage>
</organism>
<dbReference type="GO" id="GO:0022857">
    <property type="term" value="F:transmembrane transporter activity"/>
    <property type="evidence" value="ECO:0007669"/>
    <property type="project" value="InterPro"/>
</dbReference>
<dbReference type="PANTHER" id="PTHR11360:SF284">
    <property type="entry name" value="EG:103B4.3 PROTEIN-RELATED"/>
    <property type="match status" value="1"/>
</dbReference>
<feature type="transmembrane region" description="Helical" evidence="4">
    <location>
        <begin position="222"/>
        <end position="245"/>
    </location>
</feature>
<feature type="transmembrane region" description="Helical" evidence="4">
    <location>
        <begin position="309"/>
        <end position="329"/>
    </location>
</feature>
<feature type="transmembrane region" description="Helical" evidence="4">
    <location>
        <begin position="257"/>
        <end position="275"/>
    </location>
</feature>
<dbReference type="PANTHER" id="PTHR11360">
    <property type="entry name" value="MONOCARBOXYLATE TRANSPORTER"/>
    <property type="match status" value="1"/>
</dbReference>
<keyword evidence="1 4" id="KW-0812">Transmembrane</keyword>
<keyword evidence="3 4" id="KW-0472">Membrane</keyword>
<feature type="transmembrane region" description="Helical" evidence="4">
    <location>
        <begin position="167"/>
        <end position="187"/>
    </location>
</feature>
<feature type="transmembrane region" description="Helical" evidence="4">
    <location>
        <begin position="12"/>
        <end position="36"/>
    </location>
</feature>
<dbReference type="Gene3D" id="1.20.1250.20">
    <property type="entry name" value="MFS general substrate transporter like domains"/>
    <property type="match status" value="1"/>
</dbReference>
<proteinExistence type="predicted"/>
<feature type="transmembrane region" description="Helical" evidence="4">
    <location>
        <begin position="349"/>
        <end position="371"/>
    </location>
</feature>
<sequence length="407" mass="44624">MPPAEASPKALTHFLGISQICTWGAFYYAFPLIAVVMQNELGWSKSDLYGALTAGLLLSACLTYPVGLAIDRGYGRQVMMLASLGTAALMVAWSFIHDLTLFYLVASALGALQSAILYEPAFAVLARRVGPLNSRKGITSITLWGGFASTVFIPIEQFLLNHWGWRESLWVLAGVYLACAVGFLYFIRPELDVIHATHSTARAENKARDKSIVHQALRGPTFWLLMIALTIYACMMSTFTFHMYPMLQEKGISTVEVVQVIAVIGPAQVLGRVLISMFATSVSMRAMGSILVGLFPIPFAMLMTDSQNVWFLAGIFGLYGITNGIFTIVRSQVVPEMLSQHAYGALNGLLTIPVTIARAMGPVIAAWLWAISQDYQTVYEAILWSSLLLALTFWAANQASQRPQSKM</sequence>
<evidence type="ECO:0000256" key="3">
    <source>
        <dbReference type="ARBA" id="ARBA00023136"/>
    </source>
</evidence>
<gene>
    <name evidence="5" type="ORF">G3I67_11490</name>
</gene>
<comment type="caution">
    <text evidence="5">The sequence shown here is derived from an EMBL/GenBank/DDBJ whole genome shotgun (WGS) entry which is preliminary data.</text>
</comment>